<dbReference type="NCBIfam" id="TIGR00010">
    <property type="entry name" value="YchF/TatD family DNA exonuclease"/>
    <property type="match status" value="1"/>
</dbReference>
<dbReference type="PANTHER" id="PTHR46124:SF4">
    <property type="entry name" value="HYDROLASE TATD"/>
    <property type="match status" value="1"/>
</dbReference>
<dbReference type="CDD" id="cd01310">
    <property type="entry name" value="TatD_DNAse"/>
    <property type="match status" value="1"/>
</dbReference>
<keyword evidence="2" id="KW-0378">Hydrolase</keyword>
<evidence type="ECO:0000256" key="1">
    <source>
        <dbReference type="ARBA" id="ARBA00022723"/>
    </source>
</evidence>
<name>A0ABT8F1T1_9BACT</name>
<dbReference type="InterPro" id="IPR001130">
    <property type="entry name" value="TatD-like"/>
</dbReference>
<keyword evidence="3" id="KW-1185">Reference proteome</keyword>
<dbReference type="InterPro" id="IPR015991">
    <property type="entry name" value="TatD/YcfH-like"/>
</dbReference>
<dbReference type="PANTHER" id="PTHR46124">
    <property type="entry name" value="D-AMINOACYL-TRNA DEACYLASE"/>
    <property type="match status" value="1"/>
</dbReference>
<dbReference type="EMBL" id="JAUHJS010000001">
    <property type="protein sequence ID" value="MDN4164387.1"/>
    <property type="molecule type" value="Genomic_DNA"/>
</dbReference>
<organism evidence="2 3">
    <name type="scientific">Shiella aurantiaca</name>
    <dbReference type="NCBI Taxonomy" id="3058365"/>
    <lineage>
        <taxon>Bacteria</taxon>
        <taxon>Pseudomonadati</taxon>
        <taxon>Bacteroidota</taxon>
        <taxon>Cytophagia</taxon>
        <taxon>Cytophagales</taxon>
        <taxon>Shiellaceae</taxon>
        <taxon>Shiella</taxon>
    </lineage>
</organism>
<dbReference type="Pfam" id="PF01026">
    <property type="entry name" value="TatD_DNase"/>
    <property type="match status" value="1"/>
</dbReference>
<dbReference type="Proteomes" id="UP001168552">
    <property type="component" value="Unassembled WGS sequence"/>
</dbReference>
<gene>
    <name evidence="2" type="ORF">QWY31_02685</name>
</gene>
<protein>
    <submittedName>
        <fullName evidence="2">TatD family hydrolase</fullName>
    </submittedName>
</protein>
<dbReference type="PIRSF" id="PIRSF005902">
    <property type="entry name" value="DNase_TatD"/>
    <property type="match status" value="1"/>
</dbReference>
<dbReference type="Gene3D" id="3.20.20.140">
    <property type="entry name" value="Metal-dependent hydrolases"/>
    <property type="match status" value="1"/>
</dbReference>
<dbReference type="RefSeq" id="WP_320002913.1">
    <property type="nucleotide sequence ID" value="NZ_JAUHJS010000001.1"/>
</dbReference>
<proteinExistence type="predicted"/>
<sequence length="259" mass="29225">MMLIDTHCHIFSEEFATDRESAIQRALEVGVSQILMPNIDADSISAMMELHSTHPSVCLPMMGLHPCYVKEDFEQVLMQMESLLSQHSFVAIGEIGTDLYWDKTFWSHQQEAFKIQVGWAKKHKLPIAIHCRESFQETLALLEPLVDEYLTGVFHCFTGNAQDADRVKEMGFYLGIGGVATFKKGGMDTVIPQIGLERVVLETDSPYLAPVPYRGKRNEPAYLALIAQKVADYLAIPVEEVASITTQNARQLFPRIYEK</sequence>
<reference evidence="2" key="1">
    <citation type="submission" date="2023-06" db="EMBL/GenBank/DDBJ databases">
        <title>Cytophagales bacterium Strain LB-30, isolated from soil.</title>
        <authorList>
            <person name="Liu B."/>
        </authorList>
    </citation>
    <scope>NUCLEOTIDE SEQUENCE</scope>
    <source>
        <strain evidence="2">LB-30</strain>
    </source>
</reference>
<evidence type="ECO:0000313" key="3">
    <source>
        <dbReference type="Proteomes" id="UP001168552"/>
    </source>
</evidence>
<accession>A0ABT8F1T1</accession>
<dbReference type="GO" id="GO:0016787">
    <property type="term" value="F:hydrolase activity"/>
    <property type="evidence" value="ECO:0007669"/>
    <property type="project" value="UniProtKB-KW"/>
</dbReference>
<comment type="caution">
    <text evidence="2">The sequence shown here is derived from an EMBL/GenBank/DDBJ whole genome shotgun (WGS) entry which is preliminary data.</text>
</comment>
<dbReference type="SUPFAM" id="SSF51556">
    <property type="entry name" value="Metallo-dependent hydrolases"/>
    <property type="match status" value="1"/>
</dbReference>
<evidence type="ECO:0000313" key="2">
    <source>
        <dbReference type="EMBL" id="MDN4164387.1"/>
    </source>
</evidence>
<keyword evidence="1" id="KW-0479">Metal-binding</keyword>
<dbReference type="InterPro" id="IPR032466">
    <property type="entry name" value="Metal_Hydrolase"/>
</dbReference>